<dbReference type="Pfam" id="PF00564">
    <property type="entry name" value="PB1"/>
    <property type="match status" value="1"/>
</dbReference>
<sequence>MTRYHVLDKEDQHSRDIGARGQLVLLVFFGNELVGVIEYVTPRRKESYVEDFEQFQNLLEDTCLKATYIGKMIKVEYDGHTIKFGLPLSASLTDLLEEVTKRFTYLRDTRFRVEHEGSMGIYFPISSDEALQECMNDSSFQGVNYIKMHVTLEDTVLGPV</sequence>
<dbReference type="Gene3D" id="3.10.20.90">
    <property type="entry name" value="Phosphatidylinositol 3-kinase Catalytic Subunit, Chain A, domain 1"/>
    <property type="match status" value="1"/>
</dbReference>
<protein>
    <recommendedName>
        <fullName evidence="1">PB1 domain-containing protein</fullName>
    </recommendedName>
</protein>
<dbReference type="InterPro" id="IPR045012">
    <property type="entry name" value="NLP"/>
</dbReference>
<dbReference type="SUPFAM" id="SSF54277">
    <property type="entry name" value="CAD &amp; PB1 domains"/>
    <property type="match status" value="1"/>
</dbReference>
<keyword evidence="3" id="KW-1185">Reference proteome</keyword>
<dbReference type="PANTHER" id="PTHR32002">
    <property type="entry name" value="PROTEIN NLP8"/>
    <property type="match status" value="1"/>
</dbReference>
<comment type="caution">
    <text evidence="2">The sequence shown here is derived from an EMBL/GenBank/DDBJ whole genome shotgun (WGS) entry which is preliminary data.</text>
</comment>
<organism evidence="2 3">
    <name type="scientific">Mikania micrantha</name>
    <name type="common">bitter vine</name>
    <dbReference type="NCBI Taxonomy" id="192012"/>
    <lineage>
        <taxon>Eukaryota</taxon>
        <taxon>Viridiplantae</taxon>
        <taxon>Streptophyta</taxon>
        <taxon>Embryophyta</taxon>
        <taxon>Tracheophyta</taxon>
        <taxon>Spermatophyta</taxon>
        <taxon>Magnoliopsida</taxon>
        <taxon>eudicotyledons</taxon>
        <taxon>Gunneridae</taxon>
        <taxon>Pentapetalae</taxon>
        <taxon>asterids</taxon>
        <taxon>campanulids</taxon>
        <taxon>Asterales</taxon>
        <taxon>Asteraceae</taxon>
        <taxon>Asteroideae</taxon>
        <taxon>Heliantheae alliance</taxon>
        <taxon>Eupatorieae</taxon>
        <taxon>Mikania</taxon>
    </lineage>
</organism>
<evidence type="ECO:0000313" key="3">
    <source>
        <dbReference type="Proteomes" id="UP000326396"/>
    </source>
</evidence>
<dbReference type="AlphaFoldDB" id="A0A5N6MNV2"/>
<dbReference type="PANTHER" id="PTHR32002:SF35">
    <property type="entry name" value="PROTEIN NLP6"/>
    <property type="match status" value="1"/>
</dbReference>
<accession>A0A5N6MNV2</accession>
<gene>
    <name evidence="2" type="ORF">E3N88_30930</name>
</gene>
<proteinExistence type="predicted"/>
<dbReference type="GO" id="GO:0003700">
    <property type="term" value="F:DNA-binding transcription factor activity"/>
    <property type="evidence" value="ECO:0007669"/>
    <property type="project" value="InterPro"/>
</dbReference>
<evidence type="ECO:0000259" key="1">
    <source>
        <dbReference type="Pfam" id="PF00564"/>
    </source>
</evidence>
<dbReference type="EMBL" id="SZYD01000015">
    <property type="protein sequence ID" value="KAD3641706.1"/>
    <property type="molecule type" value="Genomic_DNA"/>
</dbReference>
<dbReference type="Proteomes" id="UP000326396">
    <property type="component" value="Linkage Group LG5"/>
</dbReference>
<feature type="domain" description="PB1" evidence="1">
    <location>
        <begin position="72"/>
        <end position="150"/>
    </location>
</feature>
<name>A0A5N6MNV2_9ASTR</name>
<reference evidence="2 3" key="1">
    <citation type="submission" date="2019-05" db="EMBL/GenBank/DDBJ databases">
        <title>Mikania micrantha, genome provides insights into the molecular mechanism of rapid growth.</title>
        <authorList>
            <person name="Liu B."/>
        </authorList>
    </citation>
    <scope>NUCLEOTIDE SEQUENCE [LARGE SCALE GENOMIC DNA]</scope>
    <source>
        <strain evidence="2">NLD-2019</strain>
        <tissue evidence="2">Leaf</tissue>
    </source>
</reference>
<evidence type="ECO:0000313" key="2">
    <source>
        <dbReference type="EMBL" id="KAD3641706.1"/>
    </source>
</evidence>
<dbReference type="InterPro" id="IPR000270">
    <property type="entry name" value="PB1_dom"/>
</dbReference>